<dbReference type="PRINTS" id="PR00792">
    <property type="entry name" value="PEPSIN"/>
</dbReference>
<organism evidence="8 9">
    <name type="scientific">Turnera subulata</name>
    <dbReference type="NCBI Taxonomy" id="218843"/>
    <lineage>
        <taxon>Eukaryota</taxon>
        <taxon>Viridiplantae</taxon>
        <taxon>Streptophyta</taxon>
        <taxon>Embryophyta</taxon>
        <taxon>Tracheophyta</taxon>
        <taxon>Spermatophyta</taxon>
        <taxon>Magnoliopsida</taxon>
        <taxon>eudicotyledons</taxon>
        <taxon>Gunneridae</taxon>
        <taxon>Pentapetalae</taxon>
        <taxon>rosids</taxon>
        <taxon>fabids</taxon>
        <taxon>Malpighiales</taxon>
        <taxon>Passifloraceae</taxon>
        <taxon>Turnera</taxon>
    </lineage>
</organism>
<keyword evidence="9" id="KW-1185">Reference proteome</keyword>
<evidence type="ECO:0000256" key="5">
    <source>
        <dbReference type="SAM" id="Phobius"/>
    </source>
</evidence>
<keyword evidence="5" id="KW-0472">Membrane</keyword>
<dbReference type="GO" id="GO:0006508">
    <property type="term" value="P:proteolysis"/>
    <property type="evidence" value="ECO:0007669"/>
    <property type="project" value="UniProtKB-KW"/>
</dbReference>
<reference evidence="8" key="2">
    <citation type="journal article" date="2023" name="Plants (Basel)">
        <title>Annotation of the Turnera subulata (Passifloraceae) Draft Genome Reveals the S-Locus Evolved after the Divergence of Turneroideae from Passifloroideae in a Stepwise Manner.</title>
        <authorList>
            <person name="Henning P.M."/>
            <person name="Roalson E.H."/>
            <person name="Mir W."/>
            <person name="McCubbin A.G."/>
            <person name="Shore J.S."/>
        </authorList>
    </citation>
    <scope>NUCLEOTIDE SEQUENCE</scope>
    <source>
        <strain evidence="8">F60SS</strain>
    </source>
</reference>
<dbReference type="OrthoDB" id="2747330at2759"/>
<reference evidence="8" key="1">
    <citation type="submission" date="2022-02" db="EMBL/GenBank/DDBJ databases">
        <authorList>
            <person name="Henning P.M."/>
            <person name="McCubbin A.G."/>
            <person name="Shore J.S."/>
        </authorList>
    </citation>
    <scope>NUCLEOTIDE SEQUENCE</scope>
    <source>
        <strain evidence="8">F60SS</strain>
        <tissue evidence="8">Leaves</tissue>
    </source>
</reference>
<keyword evidence="6" id="KW-0732">Signal</keyword>
<dbReference type="InterPro" id="IPR032861">
    <property type="entry name" value="TAXi_N"/>
</dbReference>
<feature type="active site" evidence="2">
    <location>
        <position position="331"/>
    </location>
</feature>
<dbReference type="SUPFAM" id="SSF50630">
    <property type="entry name" value="Acid proteases"/>
    <property type="match status" value="1"/>
</dbReference>
<dbReference type="EMBL" id="JAKUCV010003170">
    <property type="protein sequence ID" value="KAJ4839930.1"/>
    <property type="molecule type" value="Genomic_DNA"/>
</dbReference>
<evidence type="ECO:0000256" key="3">
    <source>
        <dbReference type="RuleBase" id="RU000454"/>
    </source>
</evidence>
<keyword evidence="3" id="KW-0064">Aspartyl protease</keyword>
<keyword evidence="5" id="KW-0812">Transmembrane</keyword>
<dbReference type="PROSITE" id="PS00141">
    <property type="entry name" value="ASP_PROTEASE"/>
    <property type="match status" value="1"/>
</dbReference>
<evidence type="ECO:0000256" key="1">
    <source>
        <dbReference type="ARBA" id="ARBA00007447"/>
    </source>
</evidence>
<name>A0A9Q0G093_9ROSI</name>
<feature type="chain" id="PRO_5040400451" description="Peptidase A1 domain-containing protein" evidence="6">
    <location>
        <begin position="24"/>
        <end position="531"/>
    </location>
</feature>
<dbReference type="InterPro" id="IPR001461">
    <property type="entry name" value="Aspartic_peptidase_A1"/>
</dbReference>
<feature type="active site" evidence="2">
    <location>
        <position position="125"/>
    </location>
</feature>
<dbReference type="InterPro" id="IPR001969">
    <property type="entry name" value="Aspartic_peptidase_AS"/>
</dbReference>
<evidence type="ECO:0000313" key="8">
    <source>
        <dbReference type="EMBL" id="KAJ4839930.1"/>
    </source>
</evidence>
<dbReference type="GO" id="GO:0004190">
    <property type="term" value="F:aspartic-type endopeptidase activity"/>
    <property type="evidence" value="ECO:0007669"/>
    <property type="project" value="UniProtKB-KW"/>
</dbReference>
<feature type="region of interest" description="Disordered" evidence="4">
    <location>
        <begin position="456"/>
        <end position="482"/>
    </location>
</feature>
<dbReference type="Pfam" id="PF14543">
    <property type="entry name" value="TAXi_N"/>
    <property type="match status" value="1"/>
</dbReference>
<gene>
    <name evidence="8" type="ORF">Tsubulata_008567</name>
</gene>
<comment type="caution">
    <text evidence="8">The sequence shown here is derived from an EMBL/GenBank/DDBJ whole genome shotgun (WGS) entry which is preliminary data.</text>
</comment>
<dbReference type="InterPro" id="IPR033121">
    <property type="entry name" value="PEPTIDASE_A1"/>
</dbReference>
<dbReference type="AlphaFoldDB" id="A0A9Q0G093"/>
<dbReference type="FunFam" id="2.40.70.10:FF:000014">
    <property type="entry name" value="Aspartyl protease family protein 1"/>
    <property type="match status" value="1"/>
</dbReference>
<sequence>MLRRNRLVVLAWSVCFLFINGSAVPAVTFSSKLIHRFSDEAKSLRISDAAVGDDQRWPKRNTFDYMRLLLDNDLKRQRMKLGSKTQPLFPAQGSRTLFFGNELSWLHYTWIDIGTPNASFLVALDAGSDYFWLPCAPVLFGAPIMQDRDLSEYNPSLSSSSKQLSCSHQLCELGSNCKHLDDPCPYIAKYNDLDNTSSSGFLVEDHLHLASLGQRGSRKSVQASVIIGCGRKQSGSYLDGAAPDGLMGLGPGNISVPRLLAKAGLIRDSFSICFDEDSSGRILFGDQGHASQQSSPLLPIDGDYVGYFVGVETFCVGNSCPKQSGFRALVDSGSSFTFLPTDVYDKIVSEFDKQVTAERISSQGSPWDYCYNASSQELRSMPAMRLKFRMNQSFVIHNPTYSVPQDKEYTLFCLTVQPTDANYGIIGQNFMTGYRLVFDMENLILGWSTSNCQDMDDSTEVHLAPPPSDKSANPLPTNEQQSIPNAHAVSPAVAGRTSSKSSSAFQHVPSLLNLISSLLLLLLLCLFLLAT</sequence>
<evidence type="ECO:0000256" key="4">
    <source>
        <dbReference type="SAM" id="MobiDB-lite"/>
    </source>
</evidence>
<accession>A0A9Q0G093</accession>
<dbReference type="Gene3D" id="2.40.70.10">
    <property type="entry name" value="Acid Proteases"/>
    <property type="match status" value="2"/>
</dbReference>
<evidence type="ECO:0000256" key="6">
    <source>
        <dbReference type="SAM" id="SignalP"/>
    </source>
</evidence>
<dbReference type="PROSITE" id="PS51767">
    <property type="entry name" value="PEPTIDASE_A1"/>
    <property type="match status" value="1"/>
</dbReference>
<dbReference type="InterPro" id="IPR034164">
    <property type="entry name" value="Pepsin-like_dom"/>
</dbReference>
<dbReference type="Proteomes" id="UP001141552">
    <property type="component" value="Unassembled WGS sequence"/>
</dbReference>
<keyword evidence="3" id="KW-0645">Protease</keyword>
<evidence type="ECO:0000313" key="9">
    <source>
        <dbReference type="Proteomes" id="UP001141552"/>
    </source>
</evidence>
<evidence type="ECO:0000256" key="2">
    <source>
        <dbReference type="PIRSR" id="PIRSR601461-1"/>
    </source>
</evidence>
<evidence type="ECO:0000259" key="7">
    <source>
        <dbReference type="PROSITE" id="PS51767"/>
    </source>
</evidence>
<dbReference type="InterPro" id="IPR032799">
    <property type="entry name" value="TAXi_C"/>
</dbReference>
<dbReference type="Pfam" id="PF14541">
    <property type="entry name" value="TAXi_C"/>
    <property type="match status" value="1"/>
</dbReference>
<keyword evidence="5" id="KW-1133">Transmembrane helix</keyword>
<proteinExistence type="inferred from homology"/>
<keyword evidence="3" id="KW-0378">Hydrolase</keyword>
<feature type="transmembrane region" description="Helical" evidence="5">
    <location>
        <begin position="511"/>
        <end position="530"/>
    </location>
</feature>
<feature type="compositionally biased region" description="Polar residues" evidence="4">
    <location>
        <begin position="470"/>
        <end position="482"/>
    </location>
</feature>
<feature type="signal peptide" evidence="6">
    <location>
        <begin position="1"/>
        <end position="23"/>
    </location>
</feature>
<comment type="similarity">
    <text evidence="1 3">Belongs to the peptidase A1 family.</text>
</comment>
<dbReference type="PANTHER" id="PTHR13683:SF339">
    <property type="entry name" value="PEPTIDASE A1 DOMAIN-CONTAINING PROTEIN"/>
    <property type="match status" value="1"/>
</dbReference>
<dbReference type="PANTHER" id="PTHR13683">
    <property type="entry name" value="ASPARTYL PROTEASES"/>
    <property type="match status" value="1"/>
</dbReference>
<protein>
    <recommendedName>
        <fullName evidence="7">Peptidase A1 domain-containing protein</fullName>
    </recommendedName>
</protein>
<dbReference type="InterPro" id="IPR021109">
    <property type="entry name" value="Peptidase_aspartic_dom_sf"/>
</dbReference>
<feature type="domain" description="Peptidase A1" evidence="7">
    <location>
        <begin position="107"/>
        <end position="448"/>
    </location>
</feature>
<dbReference type="CDD" id="cd05471">
    <property type="entry name" value="pepsin_like"/>
    <property type="match status" value="1"/>
</dbReference>